<accession>A0A2J7QWQ5</accession>
<dbReference type="CDD" id="cd00229">
    <property type="entry name" value="SGNH_hydrolase"/>
    <property type="match status" value="1"/>
</dbReference>
<dbReference type="Gene3D" id="3.40.50.1110">
    <property type="entry name" value="SGNH hydrolase"/>
    <property type="match status" value="1"/>
</dbReference>
<evidence type="ECO:0000313" key="1">
    <source>
        <dbReference type="EMBL" id="PNF33016.1"/>
    </source>
</evidence>
<dbReference type="EMBL" id="NEVH01009422">
    <property type="protein sequence ID" value="PNF33016.1"/>
    <property type="molecule type" value="Genomic_DNA"/>
</dbReference>
<dbReference type="InterPro" id="IPR001087">
    <property type="entry name" value="GDSL"/>
</dbReference>
<dbReference type="SUPFAM" id="SSF52266">
    <property type="entry name" value="SGNH hydrolase"/>
    <property type="match status" value="1"/>
</dbReference>
<evidence type="ECO:0000313" key="2">
    <source>
        <dbReference type="Proteomes" id="UP000235965"/>
    </source>
</evidence>
<dbReference type="InterPro" id="IPR036514">
    <property type="entry name" value="SGNH_hydro_sf"/>
</dbReference>
<proteinExistence type="predicted"/>
<dbReference type="Pfam" id="PF00657">
    <property type="entry name" value="Lipase_GDSL"/>
    <property type="match status" value="1"/>
</dbReference>
<name>A0A2J7QWQ5_9NEOP</name>
<reference evidence="1 2" key="1">
    <citation type="submission" date="2017-12" db="EMBL/GenBank/DDBJ databases">
        <title>Hemimetabolous genomes reveal molecular basis of termite eusociality.</title>
        <authorList>
            <person name="Harrison M.C."/>
            <person name="Jongepier E."/>
            <person name="Robertson H.M."/>
            <person name="Arning N."/>
            <person name="Bitard-Feildel T."/>
            <person name="Chao H."/>
            <person name="Childers C.P."/>
            <person name="Dinh H."/>
            <person name="Doddapaneni H."/>
            <person name="Dugan S."/>
            <person name="Gowin J."/>
            <person name="Greiner C."/>
            <person name="Han Y."/>
            <person name="Hu H."/>
            <person name="Hughes D.S.T."/>
            <person name="Huylmans A.-K."/>
            <person name="Kemena C."/>
            <person name="Kremer L.P.M."/>
            <person name="Lee S.L."/>
            <person name="Lopez-Ezquerra A."/>
            <person name="Mallet L."/>
            <person name="Monroy-Kuhn J.M."/>
            <person name="Moser A."/>
            <person name="Murali S.C."/>
            <person name="Muzny D.M."/>
            <person name="Otani S."/>
            <person name="Piulachs M.-D."/>
            <person name="Poelchau M."/>
            <person name="Qu J."/>
            <person name="Schaub F."/>
            <person name="Wada-Katsumata A."/>
            <person name="Worley K.C."/>
            <person name="Xie Q."/>
            <person name="Ylla G."/>
            <person name="Poulsen M."/>
            <person name="Gibbs R.A."/>
            <person name="Schal C."/>
            <person name="Richards S."/>
            <person name="Belles X."/>
            <person name="Korb J."/>
            <person name="Bornberg-Bauer E."/>
        </authorList>
    </citation>
    <scope>NUCLEOTIDE SEQUENCE [LARGE SCALE GENOMIC DNA]</scope>
    <source>
        <tissue evidence="1">Whole body</tissue>
    </source>
</reference>
<dbReference type="STRING" id="105785.A0A2J7QWQ5"/>
<protein>
    <recommendedName>
        <fullName evidence="3">SGNH hydrolase-type esterase domain-containing protein</fullName>
    </recommendedName>
</protein>
<dbReference type="OrthoDB" id="6624170at2759"/>
<dbReference type="GO" id="GO:0016788">
    <property type="term" value="F:hydrolase activity, acting on ester bonds"/>
    <property type="evidence" value="ECO:0007669"/>
    <property type="project" value="InterPro"/>
</dbReference>
<dbReference type="InParanoid" id="A0A2J7QWQ5"/>
<dbReference type="Proteomes" id="UP000235965">
    <property type="component" value="Unassembled WGS sequence"/>
</dbReference>
<keyword evidence="2" id="KW-1185">Reference proteome</keyword>
<evidence type="ECO:0008006" key="3">
    <source>
        <dbReference type="Google" id="ProtNLM"/>
    </source>
</evidence>
<gene>
    <name evidence="1" type="ORF">B7P43_G16371</name>
</gene>
<sequence length="255" mass="28720">MQGKGRKKKDNIQNLRHKILVVGDSHVRGMAAKLRDNLGDHYSVQGLVKPGADLAAVLSSGVKETKDFSKKDVVIVWGGTNDVSRNETDKGLIEIRNFVIDNAHTNVLVVNLPNRMDLEATSCVNQEIKVFNRKLRKYMKVFDYASTLEIKFERDQYTRHGLHLNTKGKDLAAKLLKSTINNIFNVSKVTPITMNWVGKHVMPCTKNAGKTGKQLDDNSESVISQVETPQQIVPSIRITGRERKIPVTRTNDFLW</sequence>
<comment type="caution">
    <text evidence="1">The sequence shown here is derived from an EMBL/GenBank/DDBJ whole genome shotgun (WGS) entry which is preliminary data.</text>
</comment>
<organism evidence="1 2">
    <name type="scientific">Cryptotermes secundus</name>
    <dbReference type="NCBI Taxonomy" id="105785"/>
    <lineage>
        <taxon>Eukaryota</taxon>
        <taxon>Metazoa</taxon>
        <taxon>Ecdysozoa</taxon>
        <taxon>Arthropoda</taxon>
        <taxon>Hexapoda</taxon>
        <taxon>Insecta</taxon>
        <taxon>Pterygota</taxon>
        <taxon>Neoptera</taxon>
        <taxon>Polyneoptera</taxon>
        <taxon>Dictyoptera</taxon>
        <taxon>Blattodea</taxon>
        <taxon>Blattoidea</taxon>
        <taxon>Termitoidae</taxon>
        <taxon>Kalotermitidae</taxon>
        <taxon>Cryptotermitinae</taxon>
        <taxon>Cryptotermes</taxon>
    </lineage>
</organism>
<dbReference type="AlphaFoldDB" id="A0A2J7QWQ5"/>